<keyword evidence="2" id="KW-1185">Reference proteome</keyword>
<dbReference type="PANTHER" id="PTHR10424">
    <property type="entry name" value="VIRAL ENVELOPE PROTEIN"/>
    <property type="match status" value="1"/>
</dbReference>
<dbReference type="Proteomes" id="UP000314983">
    <property type="component" value="Chromosome 1"/>
</dbReference>
<reference evidence="1" key="3">
    <citation type="submission" date="2025-09" db="UniProtKB">
        <authorList>
            <consortium name="Ensembl"/>
        </authorList>
    </citation>
    <scope>IDENTIFICATION</scope>
</reference>
<dbReference type="Gene3D" id="1.10.287.210">
    <property type="match status" value="1"/>
</dbReference>
<protein>
    <submittedName>
        <fullName evidence="1">Uncharacterized protein</fullName>
    </submittedName>
</protein>
<reference evidence="1 2" key="1">
    <citation type="submission" date="2020-05" db="EMBL/GenBank/DDBJ databases">
        <title>Electrophorus electricus (electric eel) genome, fEleEle1, primary haplotype.</title>
        <authorList>
            <person name="Myers G."/>
            <person name="Meyer A."/>
            <person name="Fedrigo O."/>
            <person name="Formenti G."/>
            <person name="Rhie A."/>
            <person name="Tracey A."/>
            <person name="Sims Y."/>
            <person name="Jarvis E.D."/>
        </authorList>
    </citation>
    <scope>NUCLEOTIDE SEQUENCE [LARGE SCALE GENOMIC DNA]</scope>
</reference>
<evidence type="ECO:0000313" key="1">
    <source>
        <dbReference type="Ensembl" id="ENSEEEP00000055570.1"/>
    </source>
</evidence>
<reference evidence="1" key="2">
    <citation type="submission" date="2025-08" db="UniProtKB">
        <authorList>
            <consortium name="Ensembl"/>
        </authorList>
    </citation>
    <scope>IDENTIFICATION</scope>
</reference>
<organism evidence="1 2">
    <name type="scientific">Electrophorus electricus</name>
    <name type="common">Electric eel</name>
    <name type="synonym">Gymnotus electricus</name>
    <dbReference type="NCBI Taxonomy" id="8005"/>
    <lineage>
        <taxon>Eukaryota</taxon>
        <taxon>Metazoa</taxon>
        <taxon>Chordata</taxon>
        <taxon>Craniata</taxon>
        <taxon>Vertebrata</taxon>
        <taxon>Euteleostomi</taxon>
        <taxon>Actinopterygii</taxon>
        <taxon>Neopterygii</taxon>
        <taxon>Teleostei</taxon>
        <taxon>Ostariophysi</taxon>
        <taxon>Gymnotiformes</taxon>
        <taxon>Gymnotoidei</taxon>
        <taxon>Gymnotidae</taxon>
        <taxon>Electrophorus</taxon>
    </lineage>
</organism>
<dbReference type="GeneTree" id="ENSGT00940000177642"/>
<sequence>MPGGGTTALFNKMNRLAWKVLALANETESALKLLNDELSAMRTTVIQHRLALDILLAEKGGVCKRLEISCCFFIPDSHNNLTSISEHMQQKIQTPRHTGEILGNGGLGYSPHYCL</sequence>
<dbReference type="InterPro" id="IPR018154">
    <property type="entry name" value="TLV/ENV_coat_polyprotein"/>
</dbReference>
<dbReference type="AlphaFoldDB" id="A0AAY5EF26"/>
<accession>A0AAY5EF26</accession>
<dbReference type="Ensembl" id="ENSEEET00000054390.1">
    <property type="protein sequence ID" value="ENSEEEP00000055570.1"/>
    <property type="gene ID" value="ENSEEEG00000026628.1"/>
</dbReference>
<dbReference type="Pfam" id="PF00429">
    <property type="entry name" value="TLV_coat"/>
    <property type="match status" value="1"/>
</dbReference>
<dbReference type="SUPFAM" id="SSF58069">
    <property type="entry name" value="Virus ectodomain"/>
    <property type="match status" value="1"/>
</dbReference>
<proteinExistence type="predicted"/>
<name>A0AAY5EF26_ELEEL</name>
<evidence type="ECO:0000313" key="2">
    <source>
        <dbReference type="Proteomes" id="UP000314983"/>
    </source>
</evidence>